<comment type="catalytic activity">
    <reaction evidence="8">
        <text>protochlorophyllide a + NADP(+) = 3,8-divinyl protochlorophyllide a + NADPH + H(+)</text>
        <dbReference type="Rhea" id="RHEA:48884"/>
        <dbReference type="ChEBI" id="CHEBI:15378"/>
        <dbReference type="ChEBI" id="CHEBI:57783"/>
        <dbReference type="ChEBI" id="CHEBI:58349"/>
        <dbReference type="ChEBI" id="CHEBI:58632"/>
        <dbReference type="ChEBI" id="CHEBI:83350"/>
        <dbReference type="EC" id="1.3.1.75"/>
    </reaction>
</comment>
<evidence type="ECO:0000256" key="8">
    <source>
        <dbReference type="ARBA" id="ARBA00049498"/>
    </source>
</evidence>
<dbReference type="AlphaFoldDB" id="A0A2R8BT74"/>
<dbReference type="Proteomes" id="UP000244912">
    <property type="component" value="Unassembled WGS sequence"/>
</dbReference>
<comment type="pathway">
    <text evidence="1">Porphyrin-containing compound metabolism; chlorophyll biosynthesis.</text>
</comment>
<dbReference type="InterPro" id="IPR044201">
    <property type="entry name" value="DVR-like"/>
</dbReference>
<dbReference type="PANTHER" id="PTHR47378">
    <property type="entry name" value="DIVINYL CHLOROPHYLLIDE A 8-VINYL-REDUCTASE, CHLOROPLASTIC"/>
    <property type="match status" value="1"/>
</dbReference>
<dbReference type="Gene3D" id="3.40.50.720">
    <property type="entry name" value="NAD(P)-binding Rossmann-like Domain"/>
    <property type="match status" value="1"/>
</dbReference>
<protein>
    <recommendedName>
        <fullName evidence="7">Divinyl chlorophyllide a 8-vinyl-reductase, chloroplastic</fullName>
        <ecNumber evidence="6">1.3.1.75</ecNumber>
    </recommendedName>
</protein>
<evidence type="ECO:0000256" key="2">
    <source>
        <dbReference type="ARBA" id="ARBA00022857"/>
    </source>
</evidence>
<dbReference type="RefSeq" id="WP_108893203.1">
    <property type="nucleotide sequence ID" value="NZ_ONZF01000002.1"/>
</dbReference>
<evidence type="ECO:0000256" key="7">
    <source>
        <dbReference type="ARBA" id="ARBA00024089"/>
    </source>
</evidence>
<evidence type="ECO:0000259" key="9">
    <source>
        <dbReference type="Pfam" id="PF13460"/>
    </source>
</evidence>
<keyword evidence="11" id="KW-1185">Reference proteome</keyword>
<dbReference type="OrthoDB" id="7419852at2"/>
<dbReference type="EC" id="1.3.1.75" evidence="6"/>
<dbReference type="GO" id="GO:0033728">
    <property type="term" value="F:3,8-divinyl protochlorophyllide a 8-vinyl-reductase (NADPH) activity"/>
    <property type="evidence" value="ECO:0007669"/>
    <property type="project" value="UniProtKB-EC"/>
</dbReference>
<dbReference type="InterPro" id="IPR016040">
    <property type="entry name" value="NAD(P)-bd_dom"/>
</dbReference>
<keyword evidence="4" id="KW-0560">Oxidoreductase</keyword>
<accession>A0A2R8BT74</accession>
<dbReference type="PANTHER" id="PTHR47378:SF1">
    <property type="entry name" value="DIVINYL CHLOROPHYLLIDE A 8-VINYL-REDUCTASE, CHLOROPLASTIC"/>
    <property type="match status" value="1"/>
</dbReference>
<evidence type="ECO:0000256" key="6">
    <source>
        <dbReference type="ARBA" id="ARBA00024059"/>
    </source>
</evidence>
<dbReference type="UniPathway" id="UPA00668"/>
<gene>
    <name evidence="10" type="ORF">PAA8504_01172</name>
</gene>
<evidence type="ECO:0000313" key="11">
    <source>
        <dbReference type="Proteomes" id="UP000244912"/>
    </source>
</evidence>
<dbReference type="EMBL" id="ONZF01000002">
    <property type="protein sequence ID" value="SPJ23362.1"/>
    <property type="molecule type" value="Genomic_DNA"/>
</dbReference>
<evidence type="ECO:0000256" key="4">
    <source>
        <dbReference type="ARBA" id="ARBA00023002"/>
    </source>
</evidence>
<dbReference type="CDD" id="cd05243">
    <property type="entry name" value="SDR_a5"/>
    <property type="match status" value="1"/>
</dbReference>
<evidence type="ECO:0000256" key="1">
    <source>
        <dbReference type="ARBA" id="ARBA00005173"/>
    </source>
</evidence>
<name>A0A2R8BT74_9RHOB</name>
<reference evidence="10 11" key="1">
    <citation type="submission" date="2018-03" db="EMBL/GenBank/DDBJ databases">
        <authorList>
            <person name="Keele B.F."/>
        </authorList>
    </citation>
    <scope>NUCLEOTIDE SEQUENCE [LARGE SCALE GENOMIC DNA]</scope>
    <source>
        <strain evidence="10 11">CECT 8504</strain>
    </source>
</reference>
<evidence type="ECO:0000256" key="3">
    <source>
        <dbReference type="ARBA" id="ARBA00022946"/>
    </source>
</evidence>
<evidence type="ECO:0000256" key="5">
    <source>
        <dbReference type="ARBA" id="ARBA00023171"/>
    </source>
</evidence>
<dbReference type="InterPro" id="IPR036291">
    <property type="entry name" value="NAD(P)-bd_dom_sf"/>
</dbReference>
<keyword evidence="2" id="KW-0521">NADP</keyword>
<feature type="domain" description="NAD(P)-binding" evidence="9">
    <location>
        <begin position="8"/>
        <end position="185"/>
    </location>
</feature>
<keyword evidence="5" id="KW-0149">Chlorophyll biosynthesis</keyword>
<sequence>MTRVLLLGGSGTIGRATAAELLRAAHEVRAVLRSGTVPGCEVIHADAMRDALPLAGIDAVICCLASRTGAPDDARAVDRDATIAAIDAAERAGVAQFVLLSAICVEPPVLAFHHAKLAAEARLRASSMNWSVVRPTAFFKSLSGQVARVAEGKPFLVFGDGNLTACKPISDRDCAAFLVDCLSDPDKRNRVLPVGGPGPAITPMDQAAMLGRLLGREVAVRRVPVALLDGVASGLSLMGRVSPRLAAKAELARIGRFYATRSMLVHDGDRPAPELTPEYGDDRLEDHYAALLKGEVSDGLGAHRVFGRGT</sequence>
<dbReference type="GO" id="GO:0015995">
    <property type="term" value="P:chlorophyll biosynthetic process"/>
    <property type="evidence" value="ECO:0007669"/>
    <property type="project" value="UniProtKB-UniPathway"/>
</dbReference>
<evidence type="ECO:0000313" key="10">
    <source>
        <dbReference type="EMBL" id="SPJ23362.1"/>
    </source>
</evidence>
<keyword evidence="3" id="KW-0809">Transit peptide</keyword>
<organism evidence="10 11">
    <name type="scientific">Palleronia abyssalis</name>
    <dbReference type="NCBI Taxonomy" id="1501240"/>
    <lineage>
        <taxon>Bacteria</taxon>
        <taxon>Pseudomonadati</taxon>
        <taxon>Pseudomonadota</taxon>
        <taxon>Alphaproteobacteria</taxon>
        <taxon>Rhodobacterales</taxon>
        <taxon>Roseobacteraceae</taxon>
        <taxon>Palleronia</taxon>
    </lineage>
</organism>
<proteinExistence type="predicted"/>
<dbReference type="Pfam" id="PF13460">
    <property type="entry name" value="NAD_binding_10"/>
    <property type="match status" value="1"/>
</dbReference>
<dbReference type="SUPFAM" id="SSF51735">
    <property type="entry name" value="NAD(P)-binding Rossmann-fold domains"/>
    <property type="match status" value="1"/>
</dbReference>